<proteinExistence type="predicted"/>
<feature type="region of interest" description="Disordered" evidence="1">
    <location>
        <begin position="78"/>
        <end position="99"/>
    </location>
</feature>
<dbReference type="RefSeq" id="WP_193826325.1">
    <property type="nucleotide sequence ID" value="NZ_CP099961.1"/>
</dbReference>
<geneLocation type="plasmid" evidence="2">
    <name>pJB37</name>
</geneLocation>
<name>A0A1V0M5F2_PSEAI</name>
<accession>A0A1V0M5F2</accession>
<feature type="compositionally biased region" description="Basic and acidic residues" evidence="1">
    <location>
        <begin position="9"/>
        <end position="31"/>
    </location>
</feature>
<dbReference type="EMBL" id="KY494864">
    <property type="protein sequence ID" value="ARD70123.1"/>
    <property type="molecule type" value="Genomic_DNA"/>
</dbReference>
<feature type="region of interest" description="Disordered" evidence="1">
    <location>
        <begin position="1"/>
        <end position="35"/>
    </location>
</feature>
<organism evidence="2">
    <name type="scientific">Pseudomonas aeruginosa</name>
    <dbReference type="NCBI Taxonomy" id="287"/>
    <lineage>
        <taxon>Bacteria</taxon>
        <taxon>Pseudomonadati</taxon>
        <taxon>Pseudomonadota</taxon>
        <taxon>Gammaproteobacteria</taxon>
        <taxon>Pseudomonadales</taxon>
        <taxon>Pseudomonadaceae</taxon>
        <taxon>Pseudomonas</taxon>
    </lineage>
</organism>
<evidence type="ECO:0000256" key="1">
    <source>
        <dbReference type="SAM" id="MobiDB-lite"/>
    </source>
</evidence>
<sequence length="99" mass="11640">MDSQTPTWREFRPSSWTRRDMAGAAQPHDENDQPEADYWLAWPPYITGDKSDIGHPSKVMRRRFRSREAAMAYADRTWPIDPNSTWPTSPYRPQAREDS</sequence>
<keyword evidence="2" id="KW-0614">Plasmid</keyword>
<dbReference type="AlphaFoldDB" id="A0A1V0M5F2"/>
<protein>
    <submittedName>
        <fullName evidence="2">Uncharacterized protein</fullName>
    </submittedName>
</protein>
<reference evidence="2" key="1">
    <citation type="submission" date="2017-01" db="EMBL/GenBank/DDBJ databases">
        <title>Complete nucleotide sequence of an IncP-2 blaVIM-2-harboring megaplasmid from Pseudomonas aeruginosa.</title>
        <authorList>
            <person name="Botelho J."/>
            <person name="Grosso F."/>
            <person name="Mabrouk A."/>
            <person name="Peixe L."/>
        </authorList>
    </citation>
    <scope>NUCLEOTIDE SEQUENCE</scope>
    <source>
        <strain evidence="2">FFUP_PS_37</strain>
        <plasmid evidence="2">pJB37</plasmid>
    </source>
</reference>
<evidence type="ECO:0000313" key="2">
    <source>
        <dbReference type="EMBL" id="ARD70123.1"/>
    </source>
</evidence>